<dbReference type="OrthoDB" id="9799672at2"/>
<proteinExistence type="predicted"/>
<dbReference type="GO" id="GO:0008171">
    <property type="term" value="F:O-methyltransferase activity"/>
    <property type="evidence" value="ECO:0007669"/>
    <property type="project" value="InterPro"/>
</dbReference>
<dbReference type="GO" id="GO:0032259">
    <property type="term" value="P:methylation"/>
    <property type="evidence" value="ECO:0007669"/>
    <property type="project" value="UniProtKB-KW"/>
</dbReference>
<organism evidence="4 5">
    <name type="scientific">Egicoccus halophilus</name>
    <dbReference type="NCBI Taxonomy" id="1670830"/>
    <lineage>
        <taxon>Bacteria</taxon>
        <taxon>Bacillati</taxon>
        <taxon>Actinomycetota</taxon>
        <taxon>Nitriliruptoria</taxon>
        <taxon>Egicoccales</taxon>
        <taxon>Egicoccaceae</taxon>
        <taxon>Egicoccus</taxon>
    </lineage>
</organism>
<protein>
    <submittedName>
        <fullName evidence="4">O-methyltransferase</fullName>
    </submittedName>
</protein>
<dbReference type="GO" id="GO:0008757">
    <property type="term" value="F:S-adenosylmethionine-dependent methyltransferase activity"/>
    <property type="evidence" value="ECO:0007669"/>
    <property type="project" value="TreeGrafter"/>
</dbReference>
<dbReference type="EMBL" id="BMHA01000005">
    <property type="protein sequence ID" value="GGI06117.1"/>
    <property type="molecule type" value="Genomic_DNA"/>
</dbReference>
<gene>
    <name evidence="4" type="ORF">GCM10011354_17500</name>
</gene>
<comment type="caution">
    <text evidence="4">The sequence shown here is derived from an EMBL/GenBank/DDBJ whole genome shotgun (WGS) entry which is preliminary data.</text>
</comment>
<reference evidence="4" key="1">
    <citation type="journal article" date="2014" name="Int. J. Syst. Evol. Microbiol.">
        <title>Complete genome sequence of Corynebacterium casei LMG S-19264T (=DSM 44701T), isolated from a smear-ripened cheese.</title>
        <authorList>
            <consortium name="US DOE Joint Genome Institute (JGI-PGF)"/>
            <person name="Walter F."/>
            <person name="Albersmeier A."/>
            <person name="Kalinowski J."/>
            <person name="Ruckert C."/>
        </authorList>
    </citation>
    <scope>NUCLEOTIDE SEQUENCE</scope>
    <source>
        <strain evidence="4">CGMCC 1.14988</strain>
    </source>
</reference>
<dbReference type="CDD" id="cd02440">
    <property type="entry name" value="AdoMet_MTases"/>
    <property type="match status" value="1"/>
</dbReference>
<dbReference type="InterPro" id="IPR002935">
    <property type="entry name" value="SAM_O-MeTrfase"/>
</dbReference>
<dbReference type="InterPro" id="IPR029063">
    <property type="entry name" value="SAM-dependent_MTases_sf"/>
</dbReference>
<keyword evidence="2" id="KW-0808">Transferase</keyword>
<dbReference type="Proteomes" id="UP000650511">
    <property type="component" value="Unassembled WGS sequence"/>
</dbReference>
<dbReference type="InterPro" id="IPR050362">
    <property type="entry name" value="Cation-dep_OMT"/>
</dbReference>
<dbReference type="RefSeq" id="WP_130648692.1">
    <property type="nucleotide sequence ID" value="NZ_BMHA01000005.1"/>
</dbReference>
<dbReference type="Pfam" id="PF01596">
    <property type="entry name" value="Methyltransf_3"/>
    <property type="match status" value="1"/>
</dbReference>
<keyword evidence="1" id="KW-0489">Methyltransferase</keyword>
<dbReference type="AlphaFoldDB" id="A0A8J3A853"/>
<dbReference type="SUPFAM" id="SSF53335">
    <property type="entry name" value="S-adenosyl-L-methionine-dependent methyltransferases"/>
    <property type="match status" value="1"/>
</dbReference>
<evidence type="ECO:0000313" key="4">
    <source>
        <dbReference type="EMBL" id="GGI06117.1"/>
    </source>
</evidence>
<evidence type="ECO:0000256" key="1">
    <source>
        <dbReference type="ARBA" id="ARBA00022603"/>
    </source>
</evidence>
<evidence type="ECO:0000256" key="3">
    <source>
        <dbReference type="ARBA" id="ARBA00022691"/>
    </source>
</evidence>
<accession>A0A8J3A853</accession>
<dbReference type="PANTHER" id="PTHR10509:SF14">
    <property type="entry name" value="CAFFEOYL-COA O-METHYLTRANSFERASE 3-RELATED"/>
    <property type="match status" value="1"/>
</dbReference>
<evidence type="ECO:0000313" key="5">
    <source>
        <dbReference type="Proteomes" id="UP000650511"/>
    </source>
</evidence>
<name>A0A8J3A853_9ACTN</name>
<dbReference type="PROSITE" id="PS51682">
    <property type="entry name" value="SAM_OMT_I"/>
    <property type="match status" value="1"/>
</dbReference>
<keyword evidence="3" id="KW-0949">S-adenosyl-L-methionine</keyword>
<evidence type="ECO:0000256" key="2">
    <source>
        <dbReference type="ARBA" id="ARBA00022679"/>
    </source>
</evidence>
<keyword evidence="5" id="KW-1185">Reference proteome</keyword>
<sequence>MARLLPDEVDDYLTGLAGIGLTDPVLEEMEARAREHRFPIVGRAVGRHLELQARAVGARRVMELGSGYGYSAYFFARAVGEDGEVVCTDGDPDNAARAEGYLRRAGLWDRVDYHVGDALTSFAGVEGEFDVVYCDVDKDGYPDAWEAARDRVRVGGLWICDNTLWGGRVAGVPAEPDEFRDRVTPDIVAMTRAVAEDERYVSSLVPLRDGVLVALRVA</sequence>
<dbReference type="Gene3D" id="3.40.50.150">
    <property type="entry name" value="Vaccinia Virus protein VP39"/>
    <property type="match status" value="1"/>
</dbReference>
<reference evidence="4" key="2">
    <citation type="submission" date="2020-09" db="EMBL/GenBank/DDBJ databases">
        <authorList>
            <person name="Sun Q."/>
            <person name="Zhou Y."/>
        </authorList>
    </citation>
    <scope>NUCLEOTIDE SEQUENCE</scope>
    <source>
        <strain evidence="4">CGMCC 1.14988</strain>
    </source>
</reference>
<dbReference type="PANTHER" id="PTHR10509">
    <property type="entry name" value="O-METHYLTRANSFERASE-RELATED"/>
    <property type="match status" value="1"/>
</dbReference>